<dbReference type="Pfam" id="PF01522">
    <property type="entry name" value="Polysacc_deac_1"/>
    <property type="match status" value="1"/>
</dbReference>
<keyword evidence="6" id="KW-1185">Reference proteome</keyword>
<evidence type="ECO:0000313" key="6">
    <source>
        <dbReference type="Proteomes" id="UP000284841"/>
    </source>
</evidence>
<dbReference type="InterPro" id="IPR011055">
    <property type="entry name" value="Dup_hybrid_motif"/>
</dbReference>
<dbReference type="GO" id="GO:0016810">
    <property type="term" value="F:hydrolase activity, acting on carbon-nitrogen (but not peptide) bonds"/>
    <property type="evidence" value="ECO:0007669"/>
    <property type="project" value="InterPro"/>
</dbReference>
<dbReference type="GO" id="GO:0005975">
    <property type="term" value="P:carbohydrate metabolic process"/>
    <property type="evidence" value="ECO:0007669"/>
    <property type="project" value="InterPro"/>
</dbReference>
<protein>
    <recommendedName>
        <fullName evidence="4">NodB homology domain-containing protein</fullName>
    </recommendedName>
</protein>
<dbReference type="Pfam" id="PF01551">
    <property type="entry name" value="Peptidase_M23"/>
    <property type="match status" value="1"/>
</dbReference>
<dbReference type="InterPro" id="IPR002509">
    <property type="entry name" value="NODB_dom"/>
</dbReference>
<dbReference type="CDD" id="cd12797">
    <property type="entry name" value="M23_peptidase"/>
    <property type="match status" value="1"/>
</dbReference>
<dbReference type="Gene3D" id="3.20.20.370">
    <property type="entry name" value="Glycoside hydrolase/deacetylase"/>
    <property type="match status" value="1"/>
</dbReference>
<dbReference type="Gene3D" id="2.70.70.10">
    <property type="entry name" value="Glucose Permease (Domain IIA)"/>
    <property type="match status" value="1"/>
</dbReference>
<reference evidence="5 6" key="1">
    <citation type="submission" date="2018-08" db="EMBL/GenBank/DDBJ databases">
        <title>A genome reference for cultivated species of the human gut microbiota.</title>
        <authorList>
            <person name="Zou Y."/>
            <person name="Xue W."/>
            <person name="Luo G."/>
        </authorList>
    </citation>
    <scope>NUCLEOTIDE SEQUENCE [LARGE SCALE GENOMIC DNA]</scope>
    <source>
        <strain evidence="5 6">AM07-24</strain>
    </source>
</reference>
<comment type="caution">
    <text evidence="5">The sequence shown here is derived from an EMBL/GenBank/DDBJ whole genome shotgun (WGS) entry which is preliminary data.</text>
</comment>
<dbReference type="GO" id="GO:0005576">
    <property type="term" value="C:extracellular region"/>
    <property type="evidence" value="ECO:0007669"/>
    <property type="project" value="UniProtKB-SubCell"/>
</dbReference>
<dbReference type="InterPro" id="IPR016047">
    <property type="entry name" value="M23ase_b-sheet_dom"/>
</dbReference>
<feature type="chain" id="PRO_5039554205" description="NodB homology domain-containing protein" evidence="3">
    <location>
        <begin position="23"/>
        <end position="561"/>
    </location>
</feature>
<gene>
    <name evidence="5" type="ORF">DW099_02540</name>
</gene>
<dbReference type="InterPro" id="IPR051398">
    <property type="entry name" value="Polysacch_Deacetylase"/>
</dbReference>
<dbReference type="PROSITE" id="PS51677">
    <property type="entry name" value="NODB"/>
    <property type="match status" value="1"/>
</dbReference>
<dbReference type="EMBL" id="QRMS01000001">
    <property type="protein sequence ID" value="RHJ89471.1"/>
    <property type="molecule type" value="Genomic_DNA"/>
</dbReference>
<feature type="domain" description="NodB homology" evidence="4">
    <location>
        <begin position="378"/>
        <end position="561"/>
    </location>
</feature>
<organism evidence="5 6">
    <name type="scientific">Emergencia timonensis</name>
    <dbReference type="NCBI Taxonomy" id="1776384"/>
    <lineage>
        <taxon>Bacteria</taxon>
        <taxon>Bacillati</taxon>
        <taxon>Bacillota</taxon>
        <taxon>Clostridia</taxon>
        <taxon>Peptostreptococcales</taxon>
        <taxon>Anaerovoracaceae</taxon>
        <taxon>Emergencia</taxon>
    </lineage>
</organism>
<comment type="subcellular location">
    <subcellularLocation>
        <location evidence="1">Secreted</location>
    </subcellularLocation>
</comment>
<dbReference type="PANTHER" id="PTHR34216">
    <property type="match status" value="1"/>
</dbReference>
<proteinExistence type="predicted"/>
<dbReference type="RefSeq" id="WP_118333598.1">
    <property type="nucleotide sequence ID" value="NZ_AP025567.1"/>
</dbReference>
<evidence type="ECO:0000256" key="2">
    <source>
        <dbReference type="ARBA" id="ARBA00022729"/>
    </source>
</evidence>
<sequence length="561" mass="63492">MAKKFFSVFLICLLVCVMVSEHSVQGLMVTSDKANKDYIKWVDFDITYEALEDAMNVDIETYEQDLHVSWVDILAFLACKYGGDFSMYSHKDIDWFVETLNEGSSVEDITSNMKSYPYYYKAYCAVIGNFLGLDKDGNYGLTAYSPVAEGYWYTDSDDFGNGRSYGFARKHLGHDMFCSVGTPVAAVEGGKVEALGWNQYGGWRIGIRSNDGFRYYYYAHLRKDSPYIKDLKEGDTVKAGQIIGYSGQSGYSVKENVNNINVPHLHFGMQLVFDESQKECNSEIWIDTYALIRLLSKHRASPEIKETAKTAAATAQVPILMYHGLTKKQSQVNDYFIPATTFESDMKYLKENGYTAITMTELIDYVYDKTGKIALPEKPVIITFDDGYCNNYNYATPALEKYGMKAVLSVIGHACEEASVADHRAEDYCNVTWDQIKEMSDSGLWEIQNHTWDSHEAKGGRKGASKKEWESEDVYEKILKEDLSILQKKLKETTGVYPNTFTWPFGAYTEDSRDLLKSMGFKATLSCNGGINTIEKGDTEGLYLLKRKLRTPKASIAELLQ</sequence>
<accession>A0A415E6S1</accession>
<keyword evidence="2 3" id="KW-0732">Signal</keyword>
<evidence type="ECO:0000259" key="4">
    <source>
        <dbReference type="PROSITE" id="PS51677"/>
    </source>
</evidence>
<dbReference type="STRING" id="1776384.GCA_900086585_02817"/>
<dbReference type="Proteomes" id="UP000284841">
    <property type="component" value="Unassembled WGS sequence"/>
</dbReference>
<dbReference type="InterPro" id="IPR011330">
    <property type="entry name" value="Glyco_hydro/deAcase_b/a-brl"/>
</dbReference>
<evidence type="ECO:0000256" key="3">
    <source>
        <dbReference type="SAM" id="SignalP"/>
    </source>
</evidence>
<feature type="signal peptide" evidence="3">
    <location>
        <begin position="1"/>
        <end position="22"/>
    </location>
</feature>
<dbReference type="PANTHER" id="PTHR34216:SF3">
    <property type="entry name" value="POLY-BETA-1,6-N-ACETYL-D-GLUCOSAMINE N-DEACETYLASE"/>
    <property type="match status" value="1"/>
</dbReference>
<dbReference type="SUPFAM" id="SSF88713">
    <property type="entry name" value="Glycoside hydrolase/deacetylase"/>
    <property type="match status" value="1"/>
</dbReference>
<dbReference type="SUPFAM" id="SSF51261">
    <property type="entry name" value="Duplicated hybrid motif"/>
    <property type="match status" value="1"/>
</dbReference>
<evidence type="ECO:0000256" key="1">
    <source>
        <dbReference type="ARBA" id="ARBA00004613"/>
    </source>
</evidence>
<dbReference type="OrthoDB" id="9809488at2"/>
<dbReference type="AlphaFoldDB" id="A0A415E6S1"/>
<evidence type="ECO:0000313" key="5">
    <source>
        <dbReference type="EMBL" id="RHJ89471.1"/>
    </source>
</evidence>
<name>A0A415E6S1_9FIRM</name>